<dbReference type="SUPFAM" id="SSF47226">
    <property type="entry name" value="Histidine-containing phosphotransfer domain, HPT domain"/>
    <property type="match status" value="1"/>
</dbReference>
<feature type="transmembrane region" description="Helical" evidence="16">
    <location>
        <begin position="45"/>
        <end position="64"/>
    </location>
</feature>
<evidence type="ECO:0000256" key="9">
    <source>
        <dbReference type="ARBA" id="ARBA00022989"/>
    </source>
</evidence>
<evidence type="ECO:0000259" key="19">
    <source>
        <dbReference type="PROSITE" id="PS50894"/>
    </source>
</evidence>
<dbReference type="SUPFAM" id="SSF55874">
    <property type="entry name" value="ATPase domain of HSP90 chaperone/DNA topoisomerase II/histidine kinase"/>
    <property type="match status" value="1"/>
</dbReference>
<dbReference type="CDD" id="cd17546">
    <property type="entry name" value="REC_hyHK_CKI1_RcsC-like"/>
    <property type="match status" value="1"/>
</dbReference>
<keyword evidence="14" id="KW-0175">Coiled coil</keyword>
<keyword evidence="21" id="KW-1185">Reference proteome</keyword>
<dbReference type="CDD" id="cd00082">
    <property type="entry name" value="HisKA"/>
    <property type="match status" value="1"/>
</dbReference>
<dbReference type="InterPro" id="IPR004358">
    <property type="entry name" value="Sig_transdc_His_kin-like_C"/>
</dbReference>
<keyword evidence="11 16" id="KW-0472">Membrane</keyword>
<evidence type="ECO:0000256" key="12">
    <source>
        <dbReference type="PROSITE-ProRule" id="PRU00110"/>
    </source>
</evidence>
<dbReference type="AlphaFoldDB" id="A0A1E5CCW6"/>
<dbReference type="FunFam" id="3.30.565.10:FF:000010">
    <property type="entry name" value="Sensor histidine kinase RcsC"/>
    <property type="match status" value="1"/>
</dbReference>
<evidence type="ECO:0000256" key="2">
    <source>
        <dbReference type="ARBA" id="ARBA00004651"/>
    </source>
</evidence>
<evidence type="ECO:0000256" key="6">
    <source>
        <dbReference type="ARBA" id="ARBA00022692"/>
    </source>
</evidence>
<dbReference type="InterPro" id="IPR001789">
    <property type="entry name" value="Sig_transdc_resp-reg_receiver"/>
</dbReference>
<organism evidence="20 21">
    <name type="scientific">Enterovibrio norvegicus FF-454</name>
    <dbReference type="NCBI Taxonomy" id="1185651"/>
    <lineage>
        <taxon>Bacteria</taxon>
        <taxon>Pseudomonadati</taxon>
        <taxon>Pseudomonadota</taxon>
        <taxon>Gammaproteobacteria</taxon>
        <taxon>Vibrionales</taxon>
        <taxon>Vibrionaceae</taxon>
        <taxon>Enterovibrio</taxon>
    </lineage>
</organism>
<dbReference type="InterPro" id="IPR036641">
    <property type="entry name" value="HPT_dom_sf"/>
</dbReference>
<dbReference type="Gene3D" id="3.40.50.2300">
    <property type="match status" value="1"/>
</dbReference>
<dbReference type="Pfam" id="PF00072">
    <property type="entry name" value="Response_reg"/>
    <property type="match status" value="1"/>
</dbReference>
<evidence type="ECO:0000256" key="3">
    <source>
        <dbReference type="ARBA" id="ARBA00012438"/>
    </source>
</evidence>
<dbReference type="CDD" id="cd16922">
    <property type="entry name" value="HATPase_EvgS-ArcB-TorS-like"/>
    <property type="match status" value="1"/>
</dbReference>
<keyword evidence="7" id="KW-0547">Nucleotide-binding</keyword>
<evidence type="ECO:0000256" key="1">
    <source>
        <dbReference type="ARBA" id="ARBA00000085"/>
    </source>
</evidence>
<dbReference type="Gene3D" id="1.10.287.130">
    <property type="match status" value="1"/>
</dbReference>
<evidence type="ECO:0000313" key="21">
    <source>
        <dbReference type="Proteomes" id="UP000095039"/>
    </source>
</evidence>
<dbReference type="InterPro" id="IPR011006">
    <property type="entry name" value="CheY-like_superfamily"/>
</dbReference>
<dbReference type="Gene3D" id="1.20.120.160">
    <property type="entry name" value="HPT domain"/>
    <property type="match status" value="1"/>
</dbReference>
<feature type="domain" description="HPt" evidence="19">
    <location>
        <begin position="752"/>
        <end position="851"/>
    </location>
</feature>
<comment type="catalytic activity">
    <reaction evidence="1">
        <text>ATP + protein L-histidine = ADP + protein N-phospho-L-histidine.</text>
        <dbReference type="EC" id="2.7.13.3"/>
    </reaction>
</comment>
<evidence type="ECO:0000259" key="17">
    <source>
        <dbReference type="PROSITE" id="PS50109"/>
    </source>
</evidence>
<dbReference type="Proteomes" id="UP000095039">
    <property type="component" value="Unassembled WGS sequence"/>
</dbReference>
<dbReference type="SUPFAM" id="SSF52172">
    <property type="entry name" value="CheY-like"/>
    <property type="match status" value="1"/>
</dbReference>
<accession>A0A1E5CCW6</accession>
<dbReference type="InterPro" id="IPR003594">
    <property type="entry name" value="HATPase_dom"/>
</dbReference>
<evidence type="ECO:0000256" key="11">
    <source>
        <dbReference type="ARBA" id="ARBA00023136"/>
    </source>
</evidence>
<keyword evidence="4" id="KW-1003">Cell membrane</keyword>
<evidence type="ECO:0000256" key="10">
    <source>
        <dbReference type="ARBA" id="ARBA00023012"/>
    </source>
</evidence>
<feature type="region of interest" description="Disordered" evidence="15">
    <location>
        <begin position="666"/>
        <end position="721"/>
    </location>
</feature>
<comment type="subcellular location">
    <subcellularLocation>
        <location evidence="2">Cell membrane</location>
        <topology evidence="2">Multi-pass membrane protein</topology>
    </subcellularLocation>
</comment>
<gene>
    <name evidence="20" type="ORF">A1OK_06980</name>
</gene>
<dbReference type="SMART" id="SM00448">
    <property type="entry name" value="REC"/>
    <property type="match status" value="1"/>
</dbReference>
<dbReference type="PRINTS" id="PR00344">
    <property type="entry name" value="BCTRLSENSOR"/>
</dbReference>
<evidence type="ECO:0000313" key="20">
    <source>
        <dbReference type="EMBL" id="OEE63350.1"/>
    </source>
</evidence>
<proteinExistence type="predicted"/>
<dbReference type="Pfam" id="PF00512">
    <property type="entry name" value="HisKA"/>
    <property type="match status" value="1"/>
</dbReference>
<feature type="domain" description="Response regulatory" evidence="18">
    <location>
        <begin position="502"/>
        <end position="618"/>
    </location>
</feature>
<dbReference type="RefSeq" id="WP_016959349.1">
    <property type="nucleotide sequence ID" value="NZ_AJWN02000023.1"/>
</dbReference>
<evidence type="ECO:0000259" key="18">
    <source>
        <dbReference type="PROSITE" id="PS50110"/>
    </source>
</evidence>
<dbReference type="PANTHER" id="PTHR45339">
    <property type="entry name" value="HYBRID SIGNAL TRANSDUCTION HISTIDINE KINASE J"/>
    <property type="match status" value="1"/>
</dbReference>
<dbReference type="GO" id="GO:0000155">
    <property type="term" value="F:phosphorelay sensor kinase activity"/>
    <property type="evidence" value="ECO:0007669"/>
    <property type="project" value="InterPro"/>
</dbReference>
<feature type="compositionally biased region" description="Basic and acidic residues" evidence="15">
    <location>
        <begin position="686"/>
        <end position="700"/>
    </location>
</feature>
<keyword evidence="20" id="KW-0808">Transferase</keyword>
<dbReference type="GO" id="GO:0005886">
    <property type="term" value="C:plasma membrane"/>
    <property type="evidence" value="ECO:0007669"/>
    <property type="project" value="UniProtKB-SubCell"/>
</dbReference>
<dbReference type="SUPFAM" id="SSF47384">
    <property type="entry name" value="Homodimeric domain of signal transducing histidine kinase"/>
    <property type="match status" value="1"/>
</dbReference>
<evidence type="ECO:0000256" key="8">
    <source>
        <dbReference type="ARBA" id="ARBA00022840"/>
    </source>
</evidence>
<evidence type="ECO:0000256" key="4">
    <source>
        <dbReference type="ARBA" id="ARBA00022475"/>
    </source>
</evidence>
<reference evidence="20 21" key="1">
    <citation type="journal article" date="2012" name="Science">
        <title>Ecological populations of bacteria act as socially cohesive units of antibiotic production and resistance.</title>
        <authorList>
            <person name="Cordero O.X."/>
            <person name="Wildschutte H."/>
            <person name="Kirkup B."/>
            <person name="Proehl S."/>
            <person name="Ngo L."/>
            <person name="Hussain F."/>
            <person name="Le Roux F."/>
            <person name="Mincer T."/>
            <person name="Polz M.F."/>
        </authorList>
    </citation>
    <scope>NUCLEOTIDE SEQUENCE [LARGE SCALE GENOMIC DNA]</scope>
    <source>
        <strain evidence="20 21">FF-454</strain>
    </source>
</reference>
<dbReference type="PANTHER" id="PTHR45339:SF1">
    <property type="entry name" value="HYBRID SIGNAL TRANSDUCTION HISTIDINE KINASE J"/>
    <property type="match status" value="1"/>
</dbReference>
<keyword evidence="9 16" id="KW-1133">Transmembrane helix</keyword>
<dbReference type="InterPro" id="IPR003661">
    <property type="entry name" value="HisK_dim/P_dom"/>
</dbReference>
<dbReference type="InterPro" id="IPR005467">
    <property type="entry name" value="His_kinase_dom"/>
</dbReference>
<dbReference type="SMART" id="SM00388">
    <property type="entry name" value="HisKA"/>
    <property type="match status" value="1"/>
</dbReference>
<feature type="modified residue" description="4-aspartylphosphate" evidence="13">
    <location>
        <position position="551"/>
    </location>
</feature>
<evidence type="ECO:0000256" key="16">
    <source>
        <dbReference type="SAM" id="Phobius"/>
    </source>
</evidence>
<dbReference type="SMART" id="SM00387">
    <property type="entry name" value="HATPase_c"/>
    <property type="match status" value="1"/>
</dbReference>
<feature type="coiled-coil region" evidence="14">
    <location>
        <begin position="69"/>
        <end position="96"/>
    </location>
</feature>
<dbReference type="EC" id="2.7.13.3" evidence="3"/>
<evidence type="ECO:0000256" key="13">
    <source>
        <dbReference type="PROSITE-ProRule" id="PRU00169"/>
    </source>
</evidence>
<dbReference type="Gene3D" id="3.30.565.10">
    <property type="entry name" value="Histidine kinase-like ATPase, C-terminal domain"/>
    <property type="match status" value="1"/>
</dbReference>
<sequence length="933" mass="101886">MTQLVKLFGVFTLSFPLSVLGKEEHGYLSGTSLPPVDQSVVADATSIITLLVILLLALAGALIFNSAMNKRAQEELREQRQALMQKEKELQIAKKSAQVSHQAKRDFLSNMSHEFRTPLNAILGMSQLALDSGLDSKQQRYIRRVVTSAHSLLEAVNATLDFTNVKAGNLEIEWVECNVETILSPVTKTLGERADEKGLLLCVNVDMNIPKVIDADTVRMTQVLMALGDNAIKFTDEGEVTISVSLESRREDDVKIRFAVNDTGIGIKRKDLDLLFQPFSQADSSTSRSKGGKGLGLSLAKELVALMGGNIQVESRLGEGTMLSFTLPCQSGVRGNTRLGGAWSRALTTKSVLVIATNTTLQGNICDPLVYAGANVSQCRNLAELEECQKGIERGNYANIVVDWAGISAEMTSLLTSVLSGLKTSPSVLLLSGPDHCLDVPETRPSFAFKWLALPTLPSALLRAITDERHSVAPIMHSAYDRDAELELEDIPEWELVIRDRMVLLVEDNLINQEVAIGAMECLPINVLVANNGDEAIQILKEHAVDLVLMDMQMPVTDGVTATKIIRREMGMTALPILAMTANTDAHDVAACREAGMNEHIAKPINFELLKDRLIHWLTKGDPATPPIESVTSETEISPSVTTSQAAPLDEKRQVDSEAVLMAKTLSHAPEPEPEPEVEAEVQADTQKETELVPESKPEPEPEIVLTSQPQQQGDEAGKNRRRATMEYTETMFDLMVDNVPGINLADGVKRLGGNKAKYLKILSLFLNSQVSSVEQLLTSDDNSEKGILAHSCKGAGSNIGADEMAGVASALEDKYNAGEPVSESEVLVLKSMIIAAIEKFDEIAASAEETPEPQVDEEIKPLDAYLVEQLNALQVSLQEFDIEVQDKVTVLAKALPQWCNQLEEFQRLQEAIGQFDFLTAEDHLKDLKKKTG</sequence>
<dbReference type="InterPro" id="IPR036097">
    <property type="entry name" value="HisK_dim/P_sf"/>
</dbReference>
<dbReference type="InterPro" id="IPR036890">
    <property type="entry name" value="HATPase_C_sf"/>
</dbReference>
<keyword evidence="6 16" id="KW-0812">Transmembrane</keyword>
<feature type="compositionally biased region" description="Acidic residues" evidence="15">
    <location>
        <begin position="672"/>
        <end position="682"/>
    </location>
</feature>
<feature type="region of interest" description="Disordered" evidence="15">
    <location>
        <begin position="623"/>
        <end position="654"/>
    </location>
</feature>
<keyword evidence="8" id="KW-0067">ATP-binding</keyword>
<feature type="compositionally biased region" description="Polar residues" evidence="15">
    <location>
        <begin position="630"/>
        <end position="646"/>
    </location>
</feature>
<dbReference type="EMBL" id="AJWN02000023">
    <property type="protein sequence ID" value="OEE63350.1"/>
    <property type="molecule type" value="Genomic_DNA"/>
</dbReference>
<keyword evidence="10" id="KW-0902">Two-component regulatory system</keyword>
<dbReference type="GO" id="GO:0005524">
    <property type="term" value="F:ATP binding"/>
    <property type="evidence" value="ECO:0007669"/>
    <property type="project" value="UniProtKB-KW"/>
</dbReference>
<dbReference type="PROSITE" id="PS50894">
    <property type="entry name" value="HPT"/>
    <property type="match status" value="1"/>
</dbReference>
<protein>
    <recommendedName>
        <fullName evidence="3">histidine kinase</fullName>
        <ecNumber evidence="3">2.7.13.3</ecNumber>
    </recommendedName>
</protein>
<evidence type="ECO:0000256" key="5">
    <source>
        <dbReference type="ARBA" id="ARBA00022553"/>
    </source>
</evidence>
<name>A0A1E5CCW6_9GAMM</name>
<keyword evidence="20" id="KW-0418">Kinase</keyword>
<evidence type="ECO:0000256" key="14">
    <source>
        <dbReference type="SAM" id="Coils"/>
    </source>
</evidence>
<keyword evidence="5 13" id="KW-0597">Phosphoprotein</keyword>
<dbReference type="PROSITE" id="PS50110">
    <property type="entry name" value="RESPONSE_REGULATORY"/>
    <property type="match status" value="1"/>
</dbReference>
<evidence type="ECO:0000256" key="15">
    <source>
        <dbReference type="SAM" id="MobiDB-lite"/>
    </source>
</evidence>
<evidence type="ECO:0000256" key="7">
    <source>
        <dbReference type="ARBA" id="ARBA00022741"/>
    </source>
</evidence>
<dbReference type="Pfam" id="PF01627">
    <property type="entry name" value="Hpt"/>
    <property type="match status" value="1"/>
</dbReference>
<dbReference type="Pfam" id="PF02518">
    <property type="entry name" value="HATPase_c"/>
    <property type="match status" value="1"/>
</dbReference>
<dbReference type="InterPro" id="IPR008207">
    <property type="entry name" value="Sig_transdc_His_kin_Hpt_dom"/>
</dbReference>
<comment type="caution">
    <text evidence="20">The sequence shown here is derived from an EMBL/GenBank/DDBJ whole genome shotgun (WGS) entry which is preliminary data.</text>
</comment>
<dbReference type="PROSITE" id="PS50109">
    <property type="entry name" value="HIS_KIN"/>
    <property type="match status" value="1"/>
</dbReference>
<feature type="modified residue" description="Phosphohistidine" evidence="12">
    <location>
        <position position="791"/>
    </location>
</feature>
<feature type="domain" description="Histidine kinase" evidence="17">
    <location>
        <begin position="110"/>
        <end position="331"/>
    </location>
</feature>